<sequence length="169" mass="19636">MMALRTKIFILILSIPLVLNAQENASDITFLKNGGYNELSDVLQQFEGKVVLLDFWATWCRPCIQEFAYYENLDDFRSENPDIAILYVSLDVNREQKWMNFVEQEKLNGYHLLVDQPLHIRLYEELGVSTIPRYMIVNRSGKIINRNAARPSQGKALIRQLEKALEKGQ</sequence>
<name>A0A9X1KVU1_9BACT</name>
<dbReference type="InterPro" id="IPR012336">
    <property type="entry name" value="Thioredoxin-like_fold"/>
</dbReference>
<keyword evidence="5" id="KW-0732">Signal</keyword>
<feature type="domain" description="Thioredoxin" evidence="6">
    <location>
        <begin position="19"/>
        <end position="169"/>
    </location>
</feature>
<dbReference type="GO" id="GO:0017004">
    <property type="term" value="P:cytochrome complex assembly"/>
    <property type="evidence" value="ECO:0007669"/>
    <property type="project" value="UniProtKB-KW"/>
</dbReference>
<dbReference type="InterPro" id="IPR036249">
    <property type="entry name" value="Thioredoxin-like_sf"/>
</dbReference>
<protein>
    <submittedName>
        <fullName evidence="7">TlpA family protein disulfide reductase</fullName>
    </submittedName>
</protein>
<organism evidence="7 8">
    <name type="scientific">Fulvivirga sedimenti</name>
    <dbReference type="NCBI Taxonomy" id="2879465"/>
    <lineage>
        <taxon>Bacteria</taxon>
        <taxon>Pseudomonadati</taxon>
        <taxon>Bacteroidota</taxon>
        <taxon>Cytophagia</taxon>
        <taxon>Cytophagales</taxon>
        <taxon>Fulvivirgaceae</taxon>
        <taxon>Fulvivirga</taxon>
    </lineage>
</organism>
<feature type="chain" id="PRO_5040770882" evidence="5">
    <location>
        <begin position="22"/>
        <end position="169"/>
    </location>
</feature>
<comment type="subcellular location">
    <subcellularLocation>
        <location evidence="1">Cell envelope</location>
    </subcellularLocation>
</comment>
<comment type="caution">
    <text evidence="7">The sequence shown here is derived from an EMBL/GenBank/DDBJ whole genome shotgun (WGS) entry which is preliminary data.</text>
</comment>
<proteinExistence type="predicted"/>
<keyword evidence="8" id="KW-1185">Reference proteome</keyword>
<evidence type="ECO:0000256" key="2">
    <source>
        <dbReference type="ARBA" id="ARBA00022748"/>
    </source>
</evidence>
<feature type="signal peptide" evidence="5">
    <location>
        <begin position="1"/>
        <end position="21"/>
    </location>
</feature>
<dbReference type="AlphaFoldDB" id="A0A9X1KVU1"/>
<accession>A0A9X1KVU1</accession>
<dbReference type="Gene3D" id="3.40.30.10">
    <property type="entry name" value="Glutaredoxin"/>
    <property type="match status" value="1"/>
</dbReference>
<evidence type="ECO:0000313" key="7">
    <source>
        <dbReference type="EMBL" id="MCA6074045.1"/>
    </source>
</evidence>
<keyword evidence="2" id="KW-0201">Cytochrome c-type biogenesis</keyword>
<dbReference type="Pfam" id="PF13905">
    <property type="entry name" value="Thioredoxin_8"/>
    <property type="match status" value="1"/>
</dbReference>
<dbReference type="RefSeq" id="WP_225697150.1">
    <property type="nucleotide sequence ID" value="NZ_JAIXNE010000001.1"/>
</dbReference>
<dbReference type="EMBL" id="JAIXNE010000001">
    <property type="protein sequence ID" value="MCA6074045.1"/>
    <property type="molecule type" value="Genomic_DNA"/>
</dbReference>
<keyword evidence="3" id="KW-1015">Disulfide bond</keyword>
<evidence type="ECO:0000313" key="8">
    <source>
        <dbReference type="Proteomes" id="UP001139409"/>
    </source>
</evidence>
<evidence type="ECO:0000256" key="3">
    <source>
        <dbReference type="ARBA" id="ARBA00023157"/>
    </source>
</evidence>
<dbReference type="PROSITE" id="PS51352">
    <property type="entry name" value="THIOREDOXIN_2"/>
    <property type="match status" value="1"/>
</dbReference>
<keyword evidence="4" id="KW-0676">Redox-active center</keyword>
<gene>
    <name evidence="7" type="ORF">LDX50_04150</name>
</gene>
<evidence type="ECO:0000256" key="4">
    <source>
        <dbReference type="ARBA" id="ARBA00023284"/>
    </source>
</evidence>
<evidence type="ECO:0000256" key="1">
    <source>
        <dbReference type="ARBA" id="ARBA00004196"/>
    </source>
</evidence>
<dbReference type="PANTHER" id="PTHR42852">
    <property type="entry name" value="THIOL:DISULFIDE INTERCHANGE PROTEIN DSBE"/>
    <property type="match status" value="1"/>
</dbReference>
<dbReference type="PANTHER" id="PTHR42852:SF6">
    <property type="entry name" value="THIOL:DISULFIDE INTERCHANGE PROTEIN DSBE"/>
    <property type="match status" value="1"/>
</dbReference>
<dbReference type="GO" id="GO:0030313">
    <property type="term" value="C:cell envelope"/>
    <property type="evidence" value="ECO:0007669"/>
    <property type="project" value="UniProtKB-SubCell"/>
</dbReference>
<dbReference type="SUPFAM" id="SSF52833">
    <property type="entry name" value="Thioredoxin-like"/>
    <property type="match status" value="1"/>
</dbReference>
<dbReference type="InterPro" id="IPR013766">
    <property type="entry name" value="Thioredoxin_domain"/>
</dbReference>
<evidence type="ECO:0000256" key="5">
    <source>
        <dbReference type="SAM" id="SignalP"/>
    </source>
</evidence>
<evidence type="ECO:0000259" key="6">
    <source>
        <dbReference type="PROSITE" id="PS51352"/>
    </source>
</evidence>
<dbReference type="Proteomes" id="UP001139409">
    <property type="component" value="Unassembled WGS sequence"/>
</dbReference>
<reference evidence="7" key="1">
    <citation type="submission" date="2021-09" db="EMBL/GenBank/DDBJ databases">
        <title>Fulvivirga sp. isolated from coastal sediment.</title>
        <authorList>
            <person name="Yu H."/>
        </authorList>
    </citation>
    <scope>NUCLEOTIDE SEQUENCE</scope>
    <source>
        <strain evidence="7">1062</strain>
    </source>
</reference>
<dbReference type="InterPro" id="IPR050553">
    <property type="entry name" value="Thioredoxin_ResA/DsbE_sf"/>
</dbReference>
<dbReference type="CDD" id="cd02966">
    <property type="entry name" value="TlpA_like_family"/>
    <property type="match status" value="1"/>
</dbReference>